<keyword evidence="2" id="KW-1185">Reference proteome</keyword>
<sequence length="32" mass="3579">MIQFVFDLFVVPHPTPVPVRPVANCPTQGDRT</sequence>
<protein>
    <submittedName>
        <fullName evidence="1">Uncharacterized protein</fullName>
    </submittedName>
</protein>
<evidence type="ECO:0000313" key="1">
    <source>
        <dbReference type="EMBL" id="SIO06222.1"/>
    </source>
</evidence>
<dbReference type="EMBL" id="FSRL01000001">
    <property type="protein sequence ID" value="SIO06222.1"/>
    <property type="molecule type" value="Genomic_DNA"/>
</dbReference>
<dbReference type="Proteomes" id="UP000184932">
    <property type="component" value="Unassembled WGS sequence"/>
</dbReference>
<name>A0A1N6GFN7_9RHOB</name>
<gene>
    <name evidence="1" type="ORF">SAMN05444002_2441</name>
</gene>
<organism evidence="1 2">
    <name type="scientific">Vannielia litorea</name>
    <dbReference type="NCBI Taxonomy" id="1217970"/>
    <lineage>
        <taxon>Bacteria</taxon>
        <taxon>Pseudomonadati</taxon>
        <taxon>Pseudomonadota</taxon>
        <taxon>Alphaproteobacteria</taxon>
        <taxon>Rhodobacterales</taxon>
        <taxon>Paracoccaceae</taxon>
        <taxon>Vannielia</taxon>
    </lineage>
</organism>
<accession>A0A1N6GFN7</accession>
<evidence type="ECO:0000313" key="2">
    <source>
        <dbReference type="Proteomes" id="UP000184932"/>
    </source>
</evidence>
<reference evidence="2" key="1">
    <citation type="submission" date="2016-11" db="EMBL/GenBank/DDBJ databases">
        <authorList>
            <person name="Varghese N."/>
            <person name="Submissions S."/>
        </authorList>
    </citation>
    <scope>NUCLEOTIDE SEQUENCE [LARGE SCALE GENOMIC DNA]</scope>
    <source>
        <strain evidence="2">DSM 29440</strain>
    </source>
</reference>
<proteinExistence type="predicted"/>
<dbReference type="AlphaFoldDB" id="A0A1N6GFN7"/>